<dbReference type="AlphaFoldDB" id="A0A3P7LPV6"/>
<keyword evidence="2" id="KW-1185">Reference proteome</keyword>
<reference evidence="1 2" key="1">
    <citation type="submission" date="2018-11" db="EMBL/GenBank/DDBJ databases">
        <authorList>
            <consortium name="Pathogen Informatics"/>
        </authorList>
    </citation>
    <scope>NUCLEOTIDE SEQUENCE [LARGE SCALE GENOMIC DNA]</scope>
</reference>
<dbReference type="Proteomes" id="UP000281553">
    <property type="component" value="Unassembled WGS sequence"/>
</dbReference>
<dbReference type="EMBL" id="UYRU01061888">
    <property type="protein sequence ID" value="VDN15250.1"/>
    <property type="molecule type" value="Genomic_DNA"/>
</dbReference>
<name>A0A3P7LPV6_DIBLA</name>
<evidence type="ECO:0000313" key="2">
    <source>
        <dbReference type="Proteomes" id="UP000281553"/>
    </source>
</evidence>
<accession>A0A3P7LPV6</accession>
<gene>
    <name evidence="1" type="ORF">DILT_LOCUS11081</name>
</gene>
<protein>
    <submittedName>
        <fullName evidence="1">Uncharacterized protein</fullName>
    </submittedName>
</protein>
<organism evidence="1 2">
    <name type="scientific">Dibothriocephalus latus</name>
    <name type="common">Fish tapeworm</name>
    <name type="synonym">Diphyllobothrium latum</name>
    <dbReference type="NCBI Taxonomy" id="60516"/>
    <lineage>
        <taxon>Eukaryota</taxon>
        <taxon>Metazoa</taxon>
        <taxon>Spiralia</taxon>
        <taxon>Lophotrochozoa</taxon>
        <taxon>Platyhelminthes</taxon>
        <taxon>Cestoda</taxon>
        <taxon>Eucestoda</taxon>
        <taxon>Diphyllobothriidea</taxon>
        <taxon>Diphyllobothriidae</taxon>
        <taxon>Dibothriocephalus</taxon>
    </lineage>
</organism>
<dbReference type="Gene3D" id="2.120.10.80">
    <property type="entry name" value="Kelch-type beta propeller"/>
    <property type="match status" value="1"/>
</dbReference>
<dbReference type="OrthoDB" id="6251955at2759"/>
<proteinExistence type="predicted"/>
<sequence>MFSAVPIRSDVDPLFARYEHASALCGDELILFGGANQDKPFSDVWSLSIDVKLLSRGPVTDLTVTDLFPATPSRIQPANADAVSERTQHTSSCLTEHDELVVFAGGALGCTPVDDVKVSVLLFFFISTSASMLVAKKKTFCHRYCNILLLIKFQNAEYFSEAQKRLARLLASEILWRTAFAAYFTH</sequence>
<dbReference type="InterPro" id="IPR015915">
    <property type="entry name" value="Kelch-typ_b-propeller"/>
</dbReference>
<dbReference type="SUPFAM" id="SSF117281">
    <property type="entry name" value="Kelch motif"/>
    <property type="match status" value="1"/>
</dbReference>
<evidence type="ECO:0000313" key="1">
    <source>
        <dbReference type="EMBL" id="VDN15250.1"/>
    </source>
</evidence>